<dbReference type="InterPro" id="IPR053745">
    <property type="entry name" value="Viral_Tail_Comp_sf"/>
</dbReference>
<proteinExistence type="predicted"/>
<evidence type="ECO:0000313" key="2">
    <source>
        <dbReference type="Proteomes" id="UP000245631"/>
    </source>
</evidence>
<dbReference type="EMBL" id="QGGH01000011">
    <property type="protein sequence ID" value="PWJ88356.1"/>
    <property type="molecule type" value="Genomic_DNA"/>
</dbReference>
<dbReference type="Gene3D" id="3.30.2000.30">
    <property type="match status" value="1"/>
</dbReference>
<sequence>MSGAPPLEILKPLRTAIVNASDIVGLLGLYNSEPSAHTRRPVPAEARYPAITIGPVVTRMEADGINDFRPRVVIDICIYGEQDKQYRDVETCAELIHSLFHRQRQAITVTNYSVTQITAQGPYPAPVDDESRVGRRVTLTISLYAKPAAE</sequence>
<gene>
    <name evidence="1" type="ORF">C8D77_11178</name>
</gene>
<dbReference type="Proteomes" id="UP000245631">
    <property type="component" value="Unassembled WGS sequence"/>
</dbReference>
<name>A0A8E2W8I5_RHILI</name>
<accession>A0A8E2W8I5</accession>
<evidence type="ECO:0008006" key="3">
    <source>
        <dbReference type="Google" id="ProtNLM"/>
    </source>
</evidence>
<protein>
    <recommendedName>
        <fullName evidence="3">DUF3168 domain-containing protein</fullName>
    </recommendedName>
</protein>
<evidence type="ECO:0000313" key="1">
    <source>
        <dbReference type="EMBL" id="PWJ88356.1"/>
    </source>
</evidence>
<dbReference type="AlphaFoldDB" id="A0A8E2W8I5"/>
<dbReference type="GeneID" id="61054858"/>
<reference evidence="1 2" key="1">
    <citation type="submission" date="2018-05" db="EMBL/GenBank/DDBJ databases">
        <title>Genomic Encyclopedia of Type Strains, Phase IV (KMG-IV): sequencing the most valuable type-strain genomes for metagenomic binning, comparative biology and taxonomic classification.</title>
        <authorList>
            <person name="Goeker M."/>
        </authorList>
    </citation>
    <scope>NUCLEOTIDE SEQUENCE [LARGE SCALE GENOMIC DNA]</scope>
    <source>
        <strain evidence="1 2">DSM 2626</strain>
    </source>
</reference>
<dbReference type="RefSeq" id="WP_109670362.1">
    <property type="nucleotide sequence ID" value="NZ_QGGH01000011.1"/>
</dbReference>
<comment type="caution">
    <text evidence="1">The sequence shown here is derived from an EMBL/GenBank/DDBJ whole genome shotgun (WGS) entry which is preliminary data.</text>
</comment>
<organism evidence="1 2">
    <name type="scientific">Rhizobium loti</name>
    <name type="common">Mesorhizobium loti</name>
    <dbReference type="NCBI Taxonomy" id="381"/>
    <lineage>
        <taxon>Bacteria</taxon>
        <taxon>Pseudomonadati</taxon>
        <taxon>Pseudomonadota</taxon>
        <taxon>Alphaproteobacteria</taxon>
        <taxon>Hyphomicrobiales</taxon>
        <taxon>Phyllobacteriaceae</taxon>
        <taxon>Mesorhizobium</taxon>
    </lineage>
</organism>